<feature type="compositionally biased region" description="Basic and acidic residues" evidence="2">
    <location>
        <begin position="313"/>
        <end position="331"/>
    </location>
</feature>
<comment type="caution">
    <text evidence="4">The sequence shown here is derived from an EMBL/GenBank/DDBJ whole genome shotgun (WGS) entry which is preliminary data.</text>
</comment>
<gene>
    <name evidence="4" type="primary">dprA</name>
    <name evidence="4" type="ORF">LKD20_00830</name>
</gene>
<evidence type="ECO:0000313" key="5">
    <source>
        <dbReference type="Proteomes" id="UP001198241"/>
    </source>
</evidence>
<evidence type="ECO:0000313" key="4">
    <source>
        <dbReference type="EMBL" id="MCC2155684.1"/>
    </source>
</evidence>
<dbReference type="Pfam" id="PF02481">
    <property type="entry name" value="DNA_processg_A"/>
    <property type="match status" value="1"/>
</dbReference>
<evidence type="ECO:0000259" key="3">
    <source>
        <dbReference type="Pfam" id="PF02481"/>
    </source>
</evidence>
<keyword evidence="5" id="KW-1185">Reference proteome</keyword>
<dbReference type="Proteomes" id="UP001198241">
    <property type="component" value="Unassembled WGS sequence"/>
</dbReference>
<dbReference type="PANTHER" id="PTHR43022">
    <property type="entry name" value="PROTEIN SMF"/>
    <property type="match status" value="1"/>
</dbReference>
<dbReference type="EMBL" id="JAJEQD010000001">
    <property type="protein sequence ID" value="MCC2155684.1"/>
    <property type="molecule type" value="Genomic_DNA"/>
</dbReference>
<comment type="similarity">
    <text evidence="1">Belongs to the DprA/Smf family.</text>
</comment>
<dbReference type="PANTHER" id="PTHR43022:SF1">
    <property type="entry name" value="PROTEIN SMF"/>
    <property type="match status" value="1"/>
</dbReference>
<feature type="domain" description="Smf/DprA SLOG" evidence="3">
    <location>
        <begin position="84"/>
        <end position="295"/>
    </location>
</feature>
<dbReference type="SUPFAM" id="SSF102405">
    <property type="entry name" value="MCP/YpsA-like"/>
    <property type="match status" value="1"/>
</dbReference>
<dbReference type="RefSeq" id="WP_227720447.1">
    <property type="nucleotide sequence ID" value="NZ_JAJEQD010000001.1"/>
</dbReference>
<accession>A0ABS8F212</accession>
<name>A0ABS8F212_9FIRM</name>
<dbReference type="InterPro" id="IPR003488">
    <property type="entry name" value="DprA"/>
</dbReference>
<evidence type="ECO:0000256" key="2">
    <source>
        <dbReference type="SAM" id="MobiDB-lite"/>
    </source>
</evidence>
<organism evidence="4 5">
    <name type="scientific">Veillonella fallax</name>
    <dbReference type="NCBI Taxonomy" id="2881272"/>
    <lineage>
        <taxon>Bacteria</taxon>
        <taxon>Bacillati</taxon>
        <taxon>Bacillota</taxon>
        <taxon>Negativicutes</taxon>
        <taxon>Veillonellales</taxon>
        <taxon>Veillonellaceae</taxon>
        <taxon>Veillonella</taxon>
    </lineage>
</organism>
<sequence>MTRYDDTIYIAGLQSLYNVGATHVRSFIDDFGGPYEAWQAVKKVENLKPYSHISVGDKRAIAASAKDERLDYIIQKLDEYKMDVTTYLDKDFPSMLEQIYNPPAILFMRGNRALLDKRLNRIAIVGARRCSLYGRNVARMLGKELGKYSTIIVSGGARGIDSHGHEGLLASQGYGIIVMGCGLDIVYPRENSKLFDRVLANNGLLLSEYPPGTPPSAKHFPARNRIISGLSRGVIVVEAKASSGSLITADMAVSEGRDVFVVPCNLLDHTADGNKFLMRNGAYVLTGYEDIVEQYHLTLRDFFATEEKLSPSKKKLSESKKEEHSHVKEGDLSSNTCKGVDSHGPSMLSFSLDKSLILSEIPHDRCITVSDILKVTHIPLQQLQPLLLELELEGAIEHQPPRGYINMTRSDILVH</sequence>
<dbReference type="Gene3D" id="3.40.50.450">
    <property type="match status" value="1"/>
</dbReference>
<feature type="region of interest" description="Disordered" evidence="2">
    <location>
        <begin position="313"/>
        <end position="336"/>
    </location>
</feature>
<dbReference type="NCBIfam" id="TIGR00732">
    <property type="entry name" value="dprA"/>
    <property type="match status" value="1"/>
</dbReference>
<dbReference type="InterPro" id="IPR057666">
    <property type="entry name" value="DrpA_SLOG"/>
</dbReference>
<protein>
    <submittedName>
        <fullName evidence="4">DNA-processing protein DprA</fullName>
    </submittedName>
</protein>
<proteinExistence type="inferred from homology"/>
<evidence type="ECO:0000256" key="1">
    <source>
        <dbReference type="ARBA" id="ARBA00006525"/>
    </source>
</evidence>
<reference evidence="4 5" key="1">
    <citation type="submission" date="2021-10" db="EMBL/GenBank/DDBJ databases">
        <title>Anaerobic single-cell dispensing facilitates the cultivation of human gut bacteria.</title>
        <authorList>
            <person name="Afrizal A."/>
        </authorList>
    </citation>
    <scope>NUCLEOTIDE SEQUENCE [LARGE SCALE GENOMIC DNA]</scope>
    <source>
        <strain evidence="4 5">CLA-AA-H247</strain>
    </source>
</reference>